<evidence type="ECO:0000313" key="7">
    <source>
        <dbReference type="Proteomes" id="UP000179627"/>
    </source>
</evidence>
<feature type="transmembrane region" description="Helical" evidence="4">
    <location>
        <begin position="550"/>
        <end position="567"/>
    </location>
</feature>
<dbReference type="InterPro" id="IPR036890">
    <property type="entry name" value="HATPase_C_sf"/>
</dbReference>
<comment type="caution">
    <text evidence="6">The sequence shown here is derived from an EMBL/GenBank/DDBJ whole genome shotgun (WGS) entry which is preliminary data.</text>
</comment>
<reference evidence="7" key="1">
    <citation type="submission" date="2016-07" db="EMBL/GenBank/DDBJ databases">
        <title>Sequence Frankia sp. strain CcI1.17.</title>
        <authorList>
            <person name="Ghodhbane-Gtari F."/>
            <person name="Swanson E."/>
            <person name="Gueddou A."/>
            <person name="Morris K."/>
            <person name="Hezbri K."/>
            <person name="Ktari A."/>
            <person name="Nouioui I."/>
            <person name="Abebe-Akele F."/>
            <person name="Simpson S."/>
            <person name="Thomas K."/>
            <person name="Gtari M."/>
            <person name="Tisa L.S."/>
            <person name="Hurst S."/>
        </authorList>
    </citation>
    <scope>NUCLEOTIDE SEQUENCE [LARGE SCALE GENOMIC DNA]</scope>
    <source>
        <strain evidence="7">Cc1.17</strain>
    </source>
</reference>
<dbReference type="GO" id="GO:0000160">
    <property type="term" value="P:phosphorelay signal transduction system"/>
    <property type="evidence" value="ECO:0007669"/>
    <property type="project" value="UniProtKB-KW"/>
</dbReference>
<sequence>MGTRDRDTAVPTAPVGVLSSVGALEPVGVPARAASAVPVPFPWRDGGRDLERPGDDAPAGSTRAGAALERSVVRSFAGLRAAVCLITVIYLFLWRSWYEEKPAAVLVIVGTAAWGAFFVMRSLRHGVGERMAAATVAVAAVPMLLSPFCLPPPSIGDTGNWVLLAVLHAGLTAGWALSPRRFAVAEACLVVAVAVGGHEGRPQVFTAVTFTIVVPVLFACAAVRLRASGRRADDRLTSAMLGHRARLLVLTLDHDRRERQRVLHDTVLNTLTGLAWGGGDDVALARRRCGASADAIRQLLAYDFGPPPVGLDAALTAAVASAGDRGLVVHLQGTSPLERSVLAPSDEPPAAVVAALAGATGEALANVARHAGTGEAWVRVERAPGRLTIRVRDQGAGFQPGRAAPDRLGVRQSVLARVRDAGGLATVDSAPGQGTVVTMRWPAGPSVPAAPTPEAAAEAGYEAGYGERAGAELVREMTAAALRQDYGSGLRAVVAGVALAWHVLMLVPLFSTLGRVHSPLAALGIWCALGLGTVAVATVSRPRPLSGAEAAGLTALSVGAVLASVNVDNTELLRITNWPLIVVALLLAFVTASRTAAQAIAAAAVALAAVVVTVLVRGATDPLTLSRLLSLVYGILGLQLMVAMIGPLLRRTADTTALAVRTEAETLAGQDSDAMIRAERARWLGAIRGEVLPMLDALAGGDADPRDPRWRRLCARQAAGIRRMLARDGAGATLATLAEDIEAVVAAAEGRGMTVEVQIAGEPGAVPLAVPLDLRAGLVDLLDRTLAILPENRAMLTMWSGTDGGSVFVSAAWPGGREPPALTGAVQALVDVDDGRLTVELRWQSAQL</sequence>
<dbReference type="SUPFAM" id="SSF55874">
    <property type="entry name" value="ATPase domain of HSP90 chaperone/DNA topoisomerase II/histidine kinase"/>
    <property type="match status" value="1"/>
</dbReference>
<dbReference type="PANTHER" id="PTHR24421">
    <property type="entry name" value="NITRATE/NITRITE SENSOR PROTEIN NARX-RELATED"/>
    <property type="match status" value="1"/>
</dbReference>
<evidence type="ECO:0000256" key="2">
    <source>
        <dbReference type="ARBA" id="ARBA00022777"/>
    </source>
</evidence>
<dbReference type="OrthoDB" id="144293at2"/>
<keyword evidence="4" id="KW-1133">Transmembrane helix</keyword>
<dbReference type="RefSeq" id="WP_071088810.1">
    <property type="nucleotide sequence ID" value="NZ_MBLM01000148.1"/>
</dbReference>
<feature type="transmembrane region" description="Helical" evidence="4">
    <location>
        <begin position="520"/>
        <end position="538"/>
    </location>
</feature>
<proteinExistence type="predicted"/>
<evidence type="ECO:0000256" key="4">
    <source>
        <dbReference type="SAM" id="Phobius"/>
    </source>
</evidence>
<evidence type="ECO:0000256" key="3">
    <source>
        <dbReference type="ARBA" id="ARBA00023012"/>
    </source>
</evidence>
<feature type="transmembrane region" description="Helical" evidence="4">
    <location>
        <begin position="204"/>
        <end position="225"/>
    </location>
</feature>
<keyword evidence="4" id="KW-0812">Transmembrane</keyword>
<name>A0A1S1QF98_9ACTN</name>
<dbReference type="InterPro" id="IPR050482">
    <property type="entry name" value="Sensor_HK_TwoCompSys"/>
</dbReference>
<dbReference type="Pfam" id="PF02518">
    <property type="entry name" value="HATPase_c"/>
    <property type="match status" value="1"/>
</dbReference>
<organism evidence="6 7">
    <name type="scientific">Parafrankia colletiae</name>
    <dbReference type="NCBI Taxonomy" id="573497"/>
    <lineage>
        <taxon>Bacteria</taxon>
        <taxon>Bacillati</taxon>
        <taxon>Actinomycetota</taxon>
        <taxon>Actinomycetes</taxon>
        <taxon>Frankiales</taxon>
        <taxon>Frankiaceae</taxon>
        <taxon>Parafrankia</taxon>
    </lineage>
</organism>
<feature type="transmembrane region" description="Helical" evidence="4">
    <location>
        <begin position="631"/>
        <end position="649"/>
    </location>
</feature>
<keyword evidence="3" id="KW-0902">Two-component regulatory system</keyword>
<dbReference type="AlphaFoldDB" id="A0A1S1QF98"/>
<evidence type="ECO:0000259" key="5">
    <source>
        <dbReference type="Pfam" id="PF02518"/>
    </source>
</evidence>
<feature type="transmembrane region" description="Helical" evidence="4">
    <location>
        <begin position="599"/>
        <end position="619"/>
    </location>
</feature>
<feature type="transmembrane region" description="Helical" evidence="4">
    <location>
        <begin position="573"/>
        <end position="592"/>
    </location>
</feature>
<keyword evidence="2 6" id="KW-0418">Kinase</keyword>
<dbReference type="InterPro" id="IPR003594">
    <property type="entry name" value="HATPase_dom"/>
</dbReference>
<dbReference type="GO" id="GO:0016301">
    <property type="term" value="F:kinase activity"/>
    <property type="evidence" value="ECO:0007669"/>
    <property type="project" value="UniProtKB-KW"/>
</dbReference>
<feature type="transmembrane region" description="Helical" evidence="4">
    <location>
        <begin position="492"/>
        <end position="514"/>
    </location>
</feature>
<dbReference type="Gene3D" id="3.30.565.10">
    <property type="entry name" value="Histidine kinase-like ATPase, C-terminal domain"/>
    <property type="match status" value="1"/>
</dbReference>
<keyword evidence="1" id="KW-0808">Transferase</keyword>
<feature type="transmembrane region" description="Helical" evidence="4">
    <location>
        <begin position="103"/>
        <end position="120"/>
    </location>
</feature>
<dbReference type="EMBL" id="MBLM01000148">
    <property type="protein sequence ID" value="OHV30954.1"/>
    <property type="molecule type" value="Genomic_DNA"/>
</dbReference>
<protein>
    <submittedName>
        <fullName evidence="6">Histidine kinase</fullName>
    </submittedName>
</protein>
<evidence type="ECO:0000256" key="1">
    <source>
        <dbReference type="ARBA" id="ARBA00022679"/>
    </source>
</evidence>
<feature type="transmembrane region" description="Helical" evidence="4">
    <location>
        <begin position="77"/>
        <end position="97"/>
    </location>
</feature>
<dbReference type="Proteomes" id="UP000179627">
    <property type="component" value="Unassembled WGS sequence"/>
</dbReference>
<feature type="transmembrane region" description="Helical" evidence="4">
    <location>
        <begin position="132"/>
        <end position="153"/>
    </location>
</feature>
<keyword evidence="7" id="KW-1185">Reference proteome</keyword>
<accession>A0A1S1QF98</accession>
<dbReference type="CDD" id="cd16917">
    <property type="entry name" value="HATPase_UhpB-NarQ-NarX-like"/>
    <property type="match status" value="1"/>
</dbReference>
<gene>
    <name evidence="6" type="ORF">CC117_27080</name>
</gene>
<evidence type="ECO:0000313" key="6">
    <source>
        <dbReference type="EMBL" id="OHV30954.1"/>
    </source>
</evidence>
<feature type="domain" description="Histidine kinase/HSP90-like ATPase" evidence="5">
    <location>
        <begin position="359"/>
        <end position="443"/>
    </location>
</feature>
<keyword evidence="4" id="KW-0472">Membrane</keyword>